<dbReference type="SMART" id="SM00382">
    <property type="entry name" value="AAA"/>
    <property type="match status" value="1"/>
</dbReference>
<dbReference type="Pfam" id="PF00005">
    <property type="entry name" value="ABC_tran"/>
    <property type="match status" value="1"/>
</dbReference>
<keyword evidence="2" id="KW-0813">Transport</keyword>
<evidence type="ECO:0000256" key="4">
    <source>
        <dbReference type="ARBA" id="ARBA00022737"/>
    </source>
</evidence>
<evidence type="ECO:0000256" key="8">
    <source>
        <dbReference type="ARBA" id="ARBA00023136"/>
    </source>
</evidence>
<keyword evidence="3" id="KW-0812">Transmembrane</keyword>
<feature type="domain" description="ABC transporter" evidence="9">
    <location>
        <begin position="31"/>
        <end position="263"/>
    </location>
</feature>
<evidence type="ECO:0000313" key="10">
    <source>
        <dbReference type="EMBL" id="CAD9503123.1"/>
    </source>
</evidence>
<evidence type="ECO:0000256" key="6">
    <source>
        <dbReference type="ARBA" id="ARBA00022840"/>
    </source>
</evidence>
<protein>
    <recommendedName>
        <fullName evidence="9">ABC transporter domain-containing protein</fullName>
    </recommendedName>
</protein>
<evidence type="ECO:0000256" key="1">
    <source>
        <dbReference type="ARBA" id="ARBA00004128"/>
    </source>
</evidence>
<evidence type="ECO:0000256" key="2">
    <source>
        <dbReference type="ARBA" id="ARBA00022448"/>
    </source>
</evidence>
<accession>A0A7S2HY58</accession>
<dbReference type="InterPro" id="IPR003593">
    <property type="entry name" value="AAA+_ATPase"/>
</dbReference>
<keyword evidence="7" id="KW-1133">Transmembrane helix</keyword>
<evidence type="ECO:0000256" key="7">
    <source>
        <dbReference type="ARBA" id="ARBA00022989"/>
    </source>
</evidence>
<evidence type="ECO:0000259" key="9">
    <source>
        <dbReference type="PROSITE" id="PS50893"/>
    </source>
</evidence>
<keyword evidence="4" id="KW-0677">Repeat</keyword>
<comment type="subcellular location">
    <subcellularLocation>
        <location evidence="1">Vacuole membrane</location>
        <topology evidence="1">Multi-pass membrane protein</topology>
    </subcellularLocation>
</comment>
<dbReference type="PANTHER" id="PTHR24223">
    <property type="entry name" value="ATP-BINDING CASSETTE SUB-FAMILY C"/>
    <property type="match status" value="1"/>
</dbReference>
<reference evidence="10" key="1">
    <citation type="submission" date="2021-01" db="EMBL/GenBank/DDBJ databases">
        <authorList>
            <person name="Corre E."/>
            <person name="Pelletier E."/>
            <person name="Niang G."/>
            <person name="Scheremetjew M."/>
            <person name="Finn R."/>
            <person name="Kale V."/>
            <person name="Holt S."/>
            <person name="Cochrane G."/>
            <person name="Meng A."/>
            <person name="Brown T."/>
            <person name="Cohen L."/>
        </authorList>
    </citation>
    <scope>NUCLEOTIDE SEQUENCE</scope>
    <source>
        <strain evidence="10">UTEX LB 985</strain>
    </source>
</reference>
<dbReference type="GO" id="GO:0042626">
    <property type="term" value="F:ATPase-coupled transmembrane transporter activity"/>
    <property type="evidence" value="ECO:0007669"/>
    <property type="project" value="TreeGrafter"/>
</dbReference>
<dbReference type="AlphaFoldDB" id="A0A7S2HY58"/>
<dbReference type="InterPro" id="IPR050173">
    <property type="entry name" value="ABC_transporter_C-like"/>
</dbReference>
<keyword evidence="5" id="KW-0547">Nucleotide-binding</keyword>
<dbReference type="PROSITE" id="PS50893">
    <property type="entry name" value="ABC_TRANSPORTER_2"/>
    <property type="match status" value="1"/>
</dbReference>
<dbReference type="GO" id="GO:0005774">
    <property type="term" value="C:vacuolar membrane"/>
    <property type="evidence" value="ECO:0007669"/>
    <property type="project" value="UniProtKB-SubCell"/>
</dbReference>
<dbReference type="GO" id="GO:0005524">
    <property type="term" value="F:ATP binding"/>
    <property type="evidence" value="ECO:0007669"/>
    <property type="project" value="UniProtKB-KW"/>
</dbReference>
<proteinExistence type="predicted"/>
<dbReference type="PANTHER" id="PTHR24223:SF443">
    <property type="entry name" value="MULTIDRUG-RESISTANCE LIKE PROTEIN 1, ISOFORM I"/>
    <property type="match status" value="1"/>
</dbReference>
<evidence type="ECO:0000256" key="5">
    <source>
        <dbReference type="ARBA" id="ARBA00022741"/>
    </source>
</evidence>
<dbReference type="InterPro" id="IPR027417">
    <property type="entry name" value="P-loop_NTPase"/>
</dbReference>
<dbReference type="GO" id="GO:0016887">
    <property type="term" value="F:ATP hydrolysis activity"/>
    <property type="evidence" value="ECO:0007669"/>
    <property type="project" value="InterPro"/>
</dbReference>
<dbReference type="EMBL" id="HBGU01054351">
    <property type="protein sequence ID" value="CAD9503123.1"/>
    <property type="molecule type" value="Transcribed_RNA"/>
</dbReference>
<dbReference type="SUPFAM" id="SSF52540">
    <property type="entry name" value="P-loop containing nucleoside triphosphate hydrolases"/>
    <property type="match status" value="1"/>
</dbReference>
<organism evidence="10">
    <name type="scientific">Haptolina brevifila</name>
    <dbReference type="NCBI Taxonomy" id="156173"/>
    <lineage>
        <taxon>Eukaryota</taxon>
        <taxon>Haptista</taxon>
        <taxon>Haptophyta</taxon>
        <taxon>Prymnesiophyceae</taxon>
        <taxon>Prymnesiales</taxon>
        <taxon>Prymnesiaceae</taxon>
        <taxon>Haptolina</taxon>
    </lineage>
</organism>
<evidence type="ECO:0000256" key="3">
    <source>
        <dbReference type="ARBA" id="ARBA00022692"/>
    </source>
</evidence>
<dbReference type="CDD" id="cd03244">
    <property type="entry name" value="ABCC_MRP_domain2"/>
    <property type="match status" value="1"/>
</dbReference>
<dbReference type="FunFam" id="3.40.50.300:FF:000630">
    <property type="entry name" value="ATP-binding cassette (ABC) transporter, putative"/>
    <property type="match status" value="1"/>
</dbReference>
<dbReference type="InterPro" id="IPR003439">
    <property type="entry name" value="ABC_transporter-like_ATP-bd"/>
</dbReference>
<name>A0A7S2HY58_9EUKA</name>
<gene>
    <name evidence="10" type="ORF">CBRE1094_LOCUS29724</name>
</gene>
<keyword evidence="6" id="KW-0067">ATP-binding</keyword>
<sequence>MAGAWWGNAQAQASSTLAADGEGGSVAKGRLEIDGVALQYLPGLPLALEGVSVTIPAGDKVGVVGRPGSGKSSLLMAITRMVAPPLRSGSIRLDGQDIDALPLLAYRSSIAVVPQDPVLFDGTLRFNLDPLGIHSTEDIWRALQRVQMSHAVRSLDDHLIGGGAYLPPGQRQLICIARIMLLKPTLILLDEATSAVDAETTALIHRTVRAEFAGVTVITIARSTDTILDADLILVLDNGRLIESGHPKDLMAAPRSHFRQLFAA</sequence>
<keyword evidence="8" id="KW-0472">Membrane</keyword>
<dbReference type="Gene3D" id="3.40.50.300">
    <property type="entry name" value="P-loop containing nucleotide triphosphate hydrolases"/>
    <property type="match status" value="1"/>
</dbReference>